<reference evidence="2 3" key="1">
    <citation type="journal article" date="2024" name="G3 (Bethesda)">
        <title>Genome assembly of Hibiscus sabdariffa L. provides insights into metabolisms of medicinal natural products.</title>
        <authorList>
            <person name="Kim T."/>
        </authorList>
    </citation>
    <scope>NUCLEOTIDE SEQUENCE [LARGE SCALE GENOMIC DNA]</scope>
    <source>
        <strain evidence="2">TK-2024</strain>
        <tissue evidence="2">Old leaves</tissue>
    </source>
</reference>
<proteinExistence type="predicted"/>
<evidence type="ECO:0000313" key="3">
    <source>
        <dbReference type="Proteomes" id="UP001472677"/>
    </source>
</evidence>
<feature type="region of interest" description="Disordered" evidence="1">
    <location>
        <begin position="1"/>
        <end position="29"/>
    </location>
</feature>
<evidence type="ECO:0008006" key="4">
    <source>
        <dbReference type="Google" id="ProtNLM"/>
    </source>
</evidence>
<dbReference type="EMBL" id="JBBPBM010000006">
    <property type="protein sequence ID" value="KAK8581533.1"/>
    <property type="molecule type" value="Genomic_DNA"/>
</dbReference>
<protein>
    <recommendedName>
        <fullName evidence="4">RNase H type-1 domain-containing protein</fullName>
    </recommendedName>
</protein>
<keyword evidence="3" id="KW-1185">Reference proteome</keyword>
<organism evidence="2 3">
    <name type="scientific">Hibiscus sabdariffa</name>
    <name type="common">roselle</name>
    <dbReference type="NCBI Taxonomy" id="183260"/>
    <lineage>
        <taxon>Eukaryota</taxon>
        <taxon>Viridiplantae</taxon>
        <taxon>Streptophyta</taxon>
        <taxon>Embryophyta</taxon>
        <taxon>Tracheophyta</taxon>
        <taxon>Spermatophyta</taxon>
        <taxon>Magnoliopsida</taxon>
        <taxon>eudicotyledons</taxon>
        <taxon>Gunneridae</taxon>
        <taxon>Pentapetalae</taxon>
        <taxon>rosids</taxon>
        <taxon>malvids</taxon>
        <taxon>Malvales</taxon>
        <taxon>Malvaceae</taxon>
        <taxon>Malvoideae</taxon>
        <taxon>Hibiscus</taxon>
    </lineage>
</organism>
<evidence type="ECO:0000256" key="1">
    <source>
        <dbReference type="SAM" id="MobiDB-lite"/>
    </source>
</evidence>
<name>A0ABR2FKQ3_9ROSI</name>
<sequence length="297" mass="32786">MHDASESGIRIGKDLRRTGSSENGGRDKHPMVVSQGVIMHGKTSLNSAKHTMVEVGEVERALVARSAKGRVLPLSIKGGNPLGLVKKGVGLLPTQKMSLKPKKKYDRGTSKATLAASLSPLIAELDSMMNDDTREWDWERLRGMLPQHFLEQIAAELPPNSDTGQGSLRFFAGFCGRTDVVALWGLNVCTARSCWYVGINCLRNVSVPSMFAGVQWHRVESDYLEAVRMVLGMSEIFMGHALVAEIKGLMMREWHLSVKHILRGCNACVDRMVALDRGRDATSMEYEDPPVELLDLI</sequence>
<comment type="caution">
    <text evidence="2">The sequence shown here is derived from an EMBL/GenBank/DDBJ whole genome shotgun (WGS) entry which is preliminary data.</text>
</comment>
<dbReference type="Proteomes" id="UP001472677">
    <property type="component" value="Unassembled WGS sequence"/>
</dbReference>
<evidence type="ECO:0000313" key="2">
    <source>
        <dbReference type="EMBL" id="KAK8581533.1"/>
    </source>
</evidence>
<accession>A0ABR2FKQ3</accession>
<gene>
    <name evidence="2" type="ORF">V6N12_071752</name>
</gene>